<dbReference type="GO" id="GO:0006015">
    <property type="term" value="P:5-phosphoribose 1-diphosphate biosynthetic process"/>
    <property type="evidence" value="ECO:0007669"/>
    <property type="project" value="UniProtKB-UniRule"/>
</dbReference>
<dbReference type="OrthoDB" id="341217at2"/>
<dbReference type="AlphaFoldDB" id="A0A0M0HUN9"/>
<keyword evidence="3 6" id="KW-0808">Transferase</keyword>
<dbReference type="GO" id="GO:0019634">
    <property type="term" value="P:organic phosphonate metabolic process"/>
    <property type="evidence" value="ECO:0007669"/>
    <property type="project" value="UniProtKB-UniRule"/>
</dbReference>
<dbReference type="InterPro" id="IPR012699">
    <property type="entry name" value="PhnN"/>
</dbReference>
<comment type="caution">
    <text evidence="8">The sequence shown here is derived from an EMBL/GenBank/DDBJ whole genome shotgun (WGS) entry which is preliminary data.</text>
</comment>
<dbReference type="EMBL" id="LHPJ01000001">
    <property type="protein sequence ID" value="KOO05343.1"/>
    <property type="molecule type" value="Genomic_DNA"/>
</dbReference>
<feature type="domain" description="Guanylate kinase/L-type calcium channel beta subunit" evidence="7">
    <location>
        <begin position="1"/>
        <end position="178"/>
    </location>
</feature>
<evidence type="ECO:0000256" key="4">
    <source>
        <dbReference type="ARBA" id="ARBA00022741"/>
    </source>
</evidence>
<evidence type="ECO:0000256" key="3">
    <source>
        <dbReference type="ARBA" id="ARBA00022679"/>
    </source>
</evidence>
<dbReference type="EC" id="2.7.4.23" evidence="6"/>
<dbReference type="SUPFAM" id="SSF52540">
    <property type="entry name" value="P-loop containing nucleoside triphosphate hydrolases"/>
    <property type="match status" value="1"/>
</dbReference>
<comment type="catalytic activity">
    <reaction evidence="1 6">
        <text>alpha-D-ribose 1,5-bisphosphate + ATP = 5-phospho-alpha-D-ribose 1-diphosphate + ADP</text>
        <dbReference type="Rhea" id="RHEA:20109"/>
        <dbReference type="ChEBI" id="CHEBI:30616"/>
        <dbReference type="ChEBI" id="CHEBI:58017"/>
        <dbReference type="ChEBI" id="CHEBI:68688"/>
        <dbReference type="ChEBI" id="CHEBI:456216"/>
        <dbReference type="EC" id="2.7.4.23"/>
    </reaction>
</comment>
<evidence type="ECO:0000256" key="2">
    <source>
        <dbReference type="ARBA" id="ARBA00005069"/>
    </source>
</evidence>
<comment type="pathway">
    <text evidence="2 6">Metabolic intermediate biosynthesis; 5-phospho-alpha-D-ribose 1-diphosphate biosynthesis; 5-phospho-alpha-D-ribose 1-diphosphate from D-ribose 5-phosphate (route II): step 3/3.</text>
</comment>
<keyword evidence="9" id="KW-1185">Reference proteome</keyword>
<dbReference type="InterPro" id="IPR027417">
    <property type="entry name" value="P-loop_NTPase"/>
</dbReference>
<dbReference type="SMART" id="SM00072">
    <property type="entry name" value="GuKc"/>
    <property type="match status" value="1"/>
</dbReference>
<comment type="function">
    <text evidence="6">Catalyzes the phosphorylation of ribose 1,5-bisphosphate to 5-phospho-D-ribosyl alpha-1-diphosphate (PRPP).</text>
</comment>
<accession>A0A0M0HUN9</accession>
<sequence length="182" mass="20369">MAKLFYVIGPSGAGKDSVISKLKQEGTRNLVFAHRYITRCADAGGENYIELSQSEFDLRQSLHLFAMSWQANSHCYAIGCELDSWLDQGVDVVVNGSRGYLDHALARYGEQLVPVVVDVDNQVLEQRLKLRGRESDVDIKQRLKRAQEFRSIGLPRNAVVLDNSGSLAATVEQFLQRILVTE</sequence>
<dbReference type="STRING" id="693.AKJ17_00675"/>
<proteinExistence type="inferred from homology"/>
<evidence type="ECO:0000313" key="9">
    <source>
        <dbReference type="Proteomes" id="UP000037515"/>
    </source>
</evidence>
<evidence type="ECO:0000256" key="1">
    <source>
        <dbReference type="ARBA" id="ARBA00000373"/>
    </source>
</evidence>
<name>A0A0M0HUN9_VIBNE</name>
<dbReference type="GO" id="GO:0033863">
    <property type="term" value="F:ribose 1,5-bisphosphate phosphokinase activity"/>
    <property type="evidence" value="ECO:0007669"/>
    <property type="project" value="UniProtKB-UniRule"/>
</dbReference>
<dbReference type="RefSeq" id="WP_053393855.1">
    <property type="nucleotide sequence ID" value="NZ_LHPJ01000001.1"/>
</dbReference>
<keyword evidence="5 6" id="KW-0067">ATP-binding</keyword>
<evidence type="ECO:0000313" key="8">
    <source>
        <dbReference type="EMBL" id="KOO05343.1"/>
    </source>
</evidence>
<evidence type="ECO:0000256" key="6">
    <source>
        <dbReference type="HAMAP-Rule" id="MF_00836"/>
    </source>
</evidence>
<evidence type="ECO:0000256" key="5">
    <source>
        <dbReference type="ARBA" id="ARBA00022840"/>
    </source>
</evidence>
<dbReference type="GO" id="GO:0005524">
    <property type="term" value="F:ATP binding"/>
    <property type="evidence" value="ECO:0007669"/>
    <property type="project" value="UniProtKB-KW"/>
</dbReference>
<comment type="similarity">
    <text evidence="6">Belongs to the ribose 1,5-bisphosphokinase family.</text>
</comment>
<evidence type="ECO:0000259" key="7">
    <source>
        <dbReference type="SMART" id="SM00072"/>
    </source>
</evidence>
<gene>
    <name evidence="6" type="primary">phnN</name>
    <name evidence="8" type="ORF">AKJ17_00675</name>
</gene>
<dbReference type="InterPro" id="IPR008145">
    <property type="entry name" value="GK/Ca_channel_bsu"/>
</dbReference>
<dbReference type="Gene3D" id="3.40.50.300">
    <property type="entry name" value="P-loop containing nucleotide triphosphate hydrolases"/>
    <property type="match status" value="1"/>
</dbReference>
<dbReference type="NCBIfam" id="TIGR02322">
    <property type="entry name" value="phosphon_PhnN"/>
    <property type="match status" value="1"/>
</dbReference>
<feature type="binding site" evidence="6">
    <location>
        <begin position="9"/>
        <end position="16"/>
    </location>
    <ligand>
        <name>ATP</name>
        <dbReference type="ChEBI" id="CHEBI:30616"/>
    </ligand>
</feature>
<dbReference type="HAMAP" id="MF_00836">
    <property type="entry name" value="PhnN"/>
    <property type="match status" value="1"/>
</dbReference>
<organism evidence="8 9">
    <name type="scientific">Vibrio nereis</name>
    <dbReference type="NCBI Taxonomy" id="693"/>
    <lineage>
        <taxon>Bacteria</taxon>
        <taxon>Pseudomonadati</taxon>
        <taxon>Pseudomonadota</taxon>
        <taxon>Gammaproteobacteria</taxon>
        <taxon>Vibrionales</taxon>
        <taxon>Vibrionaceae</taxon>
        <taxon>Vibrio</taxon>
    </lineage>
</organism>
<dbReference type="NCBIfam" id="NF007485">
    <property type="entry name" value="PRK10078.1"/>
    <property type="match status" value="1"/>
</dbReference>
<dbReference type="Proteomes" id="UP000037515">
    <property type="component" value="Unassembled WGS sequence"/>
</dbReference>
<reference evidence="9" key="1">
    <citation type="submission" date="2015-08" db="EMBL/GenBank/DDBJ databases">
        <title>Vibrio galatheae sp. nov., a novel member of the Vibrionaceae family isolated from the Solomon Islands.</title>
        <authorList>
            <person name="Giubergia S."/>
            <person name="Machado H."/>
            <person name="Mateiu R.V."/>
            <person name="Gram L."/>
        </authorList>
    </citation>
    <scope>NUCLEOTIDE SEQUENCE [LARGE SCALE GENOMIC DNA]</scope>
    <source>
        <strain evidence="9">DSM 19584</strain>
    </source>
</reference>
<protein>
    <recommendedName>
        <fullName evidence="6">Ribose 1,5-bisphosphate phosphokinase PhnN</fullName>
        <ecNumber evidence="6">2.7.4.23</ecNumber>
    </recommendedName>
    <alternativeName>
        <fullName evidence="6">Ribose 1,5-bisphosphokinase</fullName>
    </alternativeName>
</protein>
<dbReference type="UniPathway" id="UPA00087">
    <property type="reaction ID" value="UER00175"/>
</dbReference>
<keyword evidence="4 6" id="KW-0547">Nucleotide-binding</keyword>
<dbReference type="PATRIC" id="fig|693.5.peg.137"/>